<proteinExistence type="predicted"/>
<protein>
    <submittedName>
        <fullName evidence="1">Uncharacterized protein</fullName>
    </submittedName>
</protein>
<dbReference type="InParanoid" id="M1DDE9"/>
<dbReference type="Gramene" id="PGSC0003DMT400087237">
    <property type="protein sequence ID" value="PGSC0003DMT400087237"/>
    <property type="gene ID" value="PGSC0003DMG400036808"/>
</dbReference>
<reference evidence="2" key="1">
    <citation type="journal article" date="2011" name="Nature">
        <title>Genome sequence and analysis of the tuber crop potato.</title>
        <authorList>
            <consortium name="The Potato Genome Sequencing Consortium"/>
        </authorList>
    </citation>
    <scope>NUCLEOTIDE SEQUENCE [LARGE SCALE GENOMIC DNA]</scope>
    <source>
        <strain evidence="2">cv. DM1-3 516 R44</strain>
    </source>
</reference>
<keyword evidence="2" id="KW-1185">Reference proteome</keyword>
<dbReference type="EnsemblPlants" id="PGSC0003DMT400087237">
    <property type="protein sequence ID" value="PGSC0003DMT400087237"/>
    <property type="gene ID" value="PGSC0003DMG400036808"/>
</dbReference>
<sequence length="145" mass="16787">MDDWDKSWLGEGYSYKYPCNYCDGHHVEIECPICHICGGQYVHWSGCPNSYSHPSNPYYDSSVICDVGRGDEVENVEQEVHNIFLKQFMNMVDKSNLAQRELQSKLTELESMMMEKRAKDMKLQAIIMELQAKVDADQFASYRPS</sequence>
<evidence type="ECO:0000313" key="2">
    <source>
        <dbReference type="Proteomes" id="UP000011115"/>
    </source>
</evidence>
<dbReference type="PaxDb" id="4113-PGSC0003DMT400087237"/>
<name>M1DDE9_SOLTU</name>
<organism evidence="1 2">
    <name type="scientific">Solanum tuberosum</name>
    <name type="common">Potato</name>
    <dbReference type="NCBI Taxonomy" id="4113"/>
    <lineage>
        <taxon>Eukaryota</taxon>
        <taxon>Viridiplantae</taxon>
        <taxon>Streptophyta</taxon>
        <taxon>Embryophyta</taxon>
        <taxon>Tracheophyta</taxon>
        <taxon>Spermatophyta</taxon>
        <taxon>Magnoliopsida</taxon>
        <taxon>eudicotyledons</taxon>
        <taxon>Gunneridae</taxon>
        <taxon>Pentapetalae</taxon>
        <taxon>asterids</taxon>
        <taxon>lamiids</taxon>
        <taxon>Solanales</taxon>
        <taxon>Solanaceae</taxon>
        <taxon>Solanoideae</taxon>
        <taxon>Solaneae</taxon>
        <taxon>Solanum</taxon>
    </lineage>
</organism>
<evidence type="ECO:0000313" key="1">
    <source>
        <dbReference type="EnsemblPlants" id="PGSC0003DMT400087237"/>
    </source>
</evidence>
<dbReference type="AlphaFoldDB" id="M1DDE9"/>
<dbReference type="HOGENOM" id="CLU_1790285_0_0_1"/>
<accession>M1DDE9</accession>
<dbReference type="Proteomes" id="UP000011115">
    <property type="component" value="Unassembled WGS sequence"/>
</dbReference>
<reference evidence="1" key="2">
    <citation type="submission" date="2015-06" db="UniProtKB">
        <authorList>
            <consortium name="EnsemblPlants"/>
        </authorList>
    </citation>
    <scope>IDENTIFICATION</scope>
    <source>
        <strain evidence="1">DM1-3 516 R44</strain>
    </source>
</reference>